<gene>
    <name evidence="4" type="ORF">ACFOPX_03620</name>
</gene>
<evidence type="ECO:0000256" key="1">
    <source>
        <dbReference type="SAM" id="MobiDB-lite"/>
    </source>
</evidence>
<reference evidence="5" key="1">
    <citation type="journal article" date="2019" name="Int. J. Syst. Evol. Microbiol.">
        <title>The Global Catalogue of Microorganisms (GCM) 10K type strain sequencing project: providing services to taxonomists for standard genome sequencing and annotation.</title>
        <authorList>
            <consortium name="The Broad Institute Genomics Platform"/>
            <consortium name="The Broad Institute Genome Sequencing Center for Infectious Disease"/>
            <person name="Wu L."/>
            <person name="Ma J."/>
        </authorList>
    </citation>
    <scope>NUCLEOTIDE SEQUENCE [LARGE SCALE GENOMIC DNA]</scope>
    <source>
        <strain evidence="5">CCUG 53816</strain>
    </source>
</reference>
<feature type="compositionally biased region" description="Polar residues" evidence="1">
    <location>
        <begin position="300"/>
        <end position="341"/>
    </location>
</feature>
<comment type="caution">
    <text evidence="4">The sequence shown here is derived from an EMBL/GenBank/DDBJ whole genome shotgun (WGS) entry which is preliminary data.</text>
</comment>
<evidence type="ECO:0000313" key="5">
    <source>
        <dbReference type="Proteomes" id="UP001595783"/>
    </source>
</evidence>
<accession>A0ABV7ZGE8</accession>
<feature type="region of interest" description="Disordered" evidence="1">
    <location>
        <begin position="108"/>
        <end position="134"/>
    </location>
</feature>
<dbReference type="InterPro" id="IPR041301">
    <property type="entry name" value="PBECR3"/>
</dbReference>
<organism evidence="4 5">
    <name type="scientific">Helicobacter baculiformis</name>
    <dbReference type="NCBI Taxonomy" id="427351"/>
    <lineage>
        <taxon>Bacteria</taxon>
        <taxon>Pseudomonadati</taxon>
        <taxon>Campylobacterota</taxon>
        <taxon>Epsilonproteobacteria</taxon>
        <taxon>Campylobacterales</taxon>
        <taxon>Helicobacteraceae</taxon>
        <taxon>Helicobacter</taxon>
    </lineage>
</organism>
<dbReference type="RefSeq" id="WP_382262505.1">
    <property type="nucleotide sequence ID" value="NZ_JBHRZO010000017.1"/>
</dbReference>
<proteinExistence type="predicted"/>
<feature type="domain" description="Phage-Barnase-EndoU-ColicinE5/D-RelE like nuclease 3" evidence="3">
    <location>
        <begin position="169"/>
        <end position="282"/>
    </location>
</feature>
<evidence type="ECO:0000259" key="3">
    <source>
        <dbReference type="Pfam" id="PF18812"/>
    </source>
</evidence>
<keyword evidence="5" id="KW-1185">Reference proteome</keyword>
<feature type="region of interest" description="Disordered" evidence="1">
    <location>
        <begin position="284"/>
        <end position="341"/>
    </location>
</feature>
<protein>
    <submittedName>
        <fullName evidence="4">PBECR2 nuclease fold domain-containing protein</fullName>
    </submittedName>
</protein>
<evidence type="ECO:0000259" key="2">
    <source>
        <dbReference type="Pfam" id="PF18810"/>
    </source>
</evidence>
<sequence length="341" mass="37753">MQLTRGSLAKLAKRQREEFLPLIRPTLEEPNAVVKQVDGALIFVKDFGEQKFFTSVARGDSGEWIITSNTPKTFNNLKNKIKEGGEVLISDSPGLPIIASPALPAKALNGRANQPNPTTQELKSQGEDLLDPSKPLRRAKPEEITEEFLEEVKKRNTKVWVGDFAPQDKELNNKLDFDPKYPIKITFNGDALKHIDARHGEGAILVKKGQQPAVTREDIVSYGDIVNNADKHVLDTDKHHQKVLISGKQINGYVVVVETISTKKNELKLKTLYKENGKLENNPIFKEGGLSSRLPEGSEDSLSPKPSVNLDAPQQTTKSQDTIAPLKSQGNTNSQAQGLYY</sequence>
<feature type="compositionally biased region" description="Polar residues" evidence="1">
    <location>
        <begin position="111"/>
        <end position="123"/>
    </location>
</feature>
<dbReference type="Pfam" id="PF18812">
    <property type="entry name" value="PBECR3"/>
    <property type="match status" value="1"/>
</dbReference>
<dbReference type="EMBL" id="JBHRZO010000017">
    <property type="protein sequence ID" value="MFC3847623.1"/>
    <property type="molecule type" value="Genomic_DNA"/>
</dbReference>
<dbReference type="Pfam" id="PF18810">
    <property type="entry name" value="PBECR2"/>
    <property type="match status" value="1"/>
</dbReference>
<name>A0ABV7ZGE8_9HELI</name>
<feature type="domain" description="Phage-Barnase-EndoU-ColicinE5/D-RelE like nuclease 2" evidence="2">
    <location>
        <begin position="3"/>
        <end position="84"/>
    </location>
</feature>
<dbReference type="Proteomes" id="UP001595783">
    <property type="component" value="Unassembled WGS sequence"/>
</dbReference>
<evidence type="ECO:0000313" key="4">
    <source>
        <dbReference type="EMBL" id="MFC3847623.1"/>
    </source>
</evidence>
<dbReference type="InterPro" id="IPR041110">
    <property type="entry name" value="PBECR2"/>
</dbReference>